<sequence>MEETIPHRRFNVYQALGGGSVADVLLWRRWVGSVIVLLGATGLWLLFERGGYNLLSFVANVLFLLVVVLFLWAKSASLLNRPLPPVPNLEIPEETVAKAADVIQVYANYTLSIARDIAIGRNLKLFAQVASALWLASYIGSLCNFLTLVYIGVLFTLSVPVLYDKYQHHIDEKLSLAHGIVHTQYRKLEDILLRNIPFPSNKEKKTE</sequence>
<evidence type="ECO:0000256" key="5">
    <source>
        <dbReference type="ARBA" id="ARBA00023136"/>
    </source>
</evidence>
<evidence type="ECO:0000313" key="9">
    <source>
        <dbReference type="Proteomes" id="UP001159364"/>
    </source>
</evidence>
<feature type="transmembrane region" description="Helical" evidence="6">
    <location>
        <begin position="132"/>
        <end position="163"/>
    </location>
</feature>
<dbReference type="InterPro" id="IPR045064">
    <property type="entry name" value="Reticulon-like"/>
</dbReference>
<accession>A0AAV8TA38</accession>
<reference evidence="8 9" key="1">
    <citation type="submission" date="2021-09" db="EMBL/GenBank/DDBJ databases">
        <title>Genomic insights and catalytic innovation underlie evolution of tropane alkaloids biosynthesis.</title>
        <authorList>
            <person name="Wang Y.-J."/>
            <person name="Tian T."/>
            <person name="Huang J.-P."/>
            <person name="Huang S.-X."/>
        </authorList>
    </citation>
    <scope>NUCLEOTIDE SEQUENCE [LARGE SCALE GENOMIC DNA]</scope>
    <source>
        <strain evidence="8">KIB-2018</strain>
        <tissue evidence="8">Leaf</tissue>
    </source>
</reference>
<keyword evidence="2 6" id="KW-0812">Transmembrane</keyword>
<name>A0AAV8TA38_9ROSI</name>
<evidence type="ECO:0000256" key="3">
    <source>
        <dbReference type="ARBA" id="ARBA00022824"/>
    </source>
</evidence>
<dbReference type="PANTHER" id="PTHR10994">
    <property type="entry name" value="RETICULON"/>
    <property type="match status" value="1"/>
</dbReference>
<keyword evidence="4 6" id="KW-1133">Transmembrane helix</keyword>
<dbReference type="EMBL" id="JAIWQS010000005">
    <property type="protein sequence ID" value="KAJ8763547.1"/>
    <property type="molecule type" value="Genomic_DNA"/>
</dbReference>
<proteinExistence type="predicted"/>
<dbReference type="GO" id="GO:0009617">
    <property type="term" value="P:response to bacterium"/>
    <property type="evidence" value="ECO:0007669"/>
    <property type="project" value="InterPro"/>
</dbReference>
<feature type="transmembrane region" description="Helical" evidence="6">
    <location>
        <begin position="30"/>
        <end position="47"/>
    </location>
</feature>
<gene>
    <name evidence="8" type="ORF">K2173_002430</name>
</gene>
<comment type="caution">
    <text evidence="8">The sequence shown here is derived from an EMBL/GenBank/DDBJ whole genome shotgun (WGS) entry which is preliminary data.</text>
</comment>
<keyword evidence="9" id="KW-1185">Reference proteome</keyword>
<comment type="subcellular location">
    <subcellularLocation>
        <location evidence="1 6">Endoplasmic reticulum membrane</location>
        <topology evidence="1 6">Multi-pass membrane protein</topology>
    </subcellularLocation>
</comment>
<dbReference type="PROSITE" id="PS50845">
    <property type="entry name" value="RETICULON"/>
    <property type="match status" value="1"/>
</dbReference>
<evidence type="ECO:0000256" key="6">
    <source>
        <dbReference type="RuleBase" id="RU363132"/>
    </source>
</evidence>
<dbReference type="Pfam" id="PF02453">
    <property type="entry name" value="Reticulon"/>
    <property type="match status" value="1"/>
</dbReference>
<evidence type="ECO:0000259" key="7">
    <source>
        <dbReference type="PROSITE" id="PS50845"/>
    </source>
</evidence>
<keyword evidence="3 6" id="KW-0256">Endoplasmic reticulum</keyword>
<evidence type="ECO:0000313" key="8">
    <source>
        <dbReference type="EMBL" id="KAJ8763547.1"/>
    </source>
</evidence>
<dbReference type="InterPro" id="IPR003388">
    <property type="entry name" value="Reticulon"/>
</dbReference>
<feature type="domain" description="Reticulon" evidence="7">
    <location>
        <begin position="21"/>
        <end position="207"/>
    </location>
</feature>
<evidence type="ECO:0000256" key="2">
    <source>
        <dbReference type="ARBA" id="ARBA00022692"/>
    </source>
</evidence>
<dbReference type="Proteomes" id="UP001159364">
    <property type="component" value="Linkage Group LG05"/>
</dbReference>
<evidence type="ECO:0000256" key="4">
    <source>
        <dbReference type="ARBA" id="ARBA00022989"/>
    </source>
</evidence>
<keyword evidence="5 6" id="KW-0472">Membrane</keyword>
<feature type="transmembrane region" description="Helical" evidence="6">
    <location>
        <begin position="54"/>
        <end position="73"/>
    </location>
</feature>
<dbReference type="AlphaFoldDB" id="A0AAV8TA38"/>
<dbReference type="GO" id="GO:0005789">
    <property type="term" value="C:endoplasmic reticulum membrane"/>
    <property type="evidence" value="ECO:0007669"/>
    <property type="project" value="UniProtKB-SubCell"/>
</dbReference>
<protein>
    <recommendedName>
        <fullName evidence="6">Reticulon-like protein</fullName>
    </recommendedName>
</protein>
<dbReference type="PANTHER" id="PTHR10994:SF154">
    <property type="entry name" value="RETICULON-LIKE PROTEIN B11"/>
    <property type="match status" value="1"/>
</dbReference>
<evidence type="ECO:0000256" key="1">
    <source>
        <dbReference type="ARBA" id="ARBA00004477"/>
    </source>
</evidence>
<organism evidence="8 9">
    <name type="scientific">Erythroxylum novogranatense</name>
    <dbReference type="NCBI Taxonomy" id="1862640"/>
    <lineage>
        <taxon>Eukaryota</taxon>
        <taxon>Viridiplantae</taxon>
        <taxon>Streptophyta</taxon>
        <taxon>Embryophyta</taxon>
        <taxon>Tracheophyta</taxon>
        <taxon>Spermatophyta</taxon>
        <taxon>Magnoliopsida</taxon>
        <taxon>eudicotyledons</taxon>
        <taxon>Gunneridae</taxon>
        <taxon>Pentapetalae</taxon>
        <taxon>rosids</taxon>
        <taxon>fabids</taxon>
        <taxon>Malpighiales</taxon>
        <taxon>Erythroxylaceae</taxon>
        <taxon>Erythroxylum</taxon>
    </lineage>
</organism>